<evidence type="ECO:0000256" key="4">
    <source>
        <dbReference type="SAM" id="MobiDB-lite"/>
    </source>
</evidence>
<dbReference type="InterPro" id="IPR003439">
    <property type="entry name" value="ABC_transporter-like_ATP-bd"/>
</dbReference>
<keyword evidence="3 6" id="KW-0067">ATP-binding</keyword>
<gene>
    <name evidence="6" type="ORF">KM312_13170</name>
</gene>
<protein>
    <submittedName>
        <fullName evidence="6">ABC transporter ATP-binding protein</fullName>
    </submittedName>
</protein>
<keyword evidence="1" id="KW-0813">Transport</keyword>
<evidence type="ECO:0000256" key="2">
    <source>
        <dbReference type="ARBA" id="ARBA00022741"/>
    </source>
</evidence>
<evidence type="ECO:0000256" key="3">
    <source>
        <dbReference type="ARBA" id="ARBA00022840"/>
    </source>
</evidence>
<dbReference type="PANTHER" id="PTHR42788:SF13">
    <property type="entry name" value="ALIPHATIC SULFONATES IMPORT ATP-BINDING PROTEIN SSUB"/>
    <property type="match status" value="1"/>
</dbReference>
<dbReference type="Proteomes" id="UP000748108">
    <property type="component" value="Unassembled WGS sequence"/>
</dbReference>
<dbReference type="CDD" id="cd03293">
    <property type="entry name" value="ABC_NrtD_SsuB_transporters"/>
    <property type="match status" value="1"/>
</dbReference>
<dbReference type="Pfam" id="PF00005">
    <property type="entry name" value="ABC_tran"/>
    <property type="match status" value="1"/>
</dbReference>
<dbReference type="Gene3D" id="3.40.50.300">
    <property type="entry name" value="P-loop containing nucleotide triphosphate hydrolases"/>
    <property type="match status" value="1"/>
</dbReference>
<comment type="caution">
    <text evidence="6">The sequence shown here is derived from an EMBL/GenBank/DDBJ whole genome shotgun (WGS) entry which is preliminary data.</text>
</comment>
<dbReference type="InterPro" id="IPR017871">
    <property type="entry name" value="ABC_transporter-like_CS"/>
</dbReference>
<organism evidence="6 7">
    <name type="scientific">Hydrogenibacillus schlegelii</name>
    <name type="common">Bacillus schlegelii</name>
    <dbReference type="NCBI Taxonomy" id="1484"/>
    <lineage>
        <taxon>Bacteria</taxon>
        <taxon>Bacillati</taxon>
        <taxon>Bacillota</taxon>
        <taxon>Bacilli</taxon>
        <taxon>Bacillales</taxon>
        <taxon>Bacillales Family X. Incertae Sedis</taxon>
        <taxon>Hydrogenibacillus</taxon>
    </lineage>
</organism>
<feature type="region of interest" description="Disordered" evidence="4">
    <location>
        <begin position="255"/>
        <end position="280"/>
    </location>
</feature>
<feature type="compositionally biased region" description="Basic and acidic residues" evidence="4">
    <location>
        <begin position="270"/>
        <end position="280"/>
    </location>
</feature>
<dbReference type="SUPFAM" id="SSF52540">
    <property type="entry name" value="P-loop containing nucleoside triphosphate hydrolases"/>
    <property type="match status" value="1"/>
</dbReference>
<evidence type="ECO:0000256" key="1">
    <source>
        <dbReference type="ARBA" id="ARBA00022448"/>
    </source>
</evidence>
<evidence type="ECO:0000259" key="5">
    <source>
        <dbReference type="PROSITE" id="PS50893"/>
    </source>
</evidence>
<dbReference type="InterPro" id="IPR050166">
    <property type="entry name" value="ABC_transporter_ATP-bind"/>
</dbReference>
<evidence type="ECO:0000313" key="7">
    <source>
        <dbReference type="Proteomes" id="UP000748108"/>
    </source>
</evidence>
<dbReference type="PANTHER" id="PTHR42788">
    <property type="entry name" value="TAURINE IMPORT ATP-BINDING PROTEIN-RELATED"/>
    <property type="match status" value="1"/>
</dbReference>
<keyword evidence="2" id="KW-0547">Nucleotide-binding</keyword>
<dbReference type="InterPro" id="IPR003593">
    <property type="entry name" value="AAA+_ATPase"/>
</dbReference>
<dbReference type="PROSITE" id="PS00211">
    <property type="entry name" value="ABC_TRANSPORTER_1"/>
    <property type="match status" value="1"/>
</dbReference>
<dbReference type="GO" id="GO:0005524">
    <property type="term" value="F:ATP binding"/>
    <property type="evidence" value="ECO:0007669"/>
    <property type="project" value="UniProtKB-KW"/>
</dbReference>
<feature type="domain" description="ABC transporter" evidence="5">
    <location>
        <begin position="7"/>
        <end position="238"/>
    </location>
</feature>
<name>A0A947D6D4_HYDSH</name>
<accession>A0A947D6D4</accession>
<dbReference type="InterPro" id="IPR027417">
    <property type="entry name" value="P-loop_NTPase"/>
</dbReference>
<sequence>MVEQVILSAEKIGKRYLVSGRSVAALEDCSFSVYKGEIVSLLGPSGCGKSTLLNILGGFVRPDEGVVRFGSEIVTRPSRKCVMMFQGYALLPWRTALQNVLLGLEAGPWPKKERFEIARHYLKLVGLEDMADRYPHQLSGGQRQRVALARSLAVHPDVLLMDEPFAALDAFTRYRLQDALMEIQRKIGMTVVLVTHDIDEAIYLSDRILLMQGTPGRLVDELVVPLPKPRDRGSGAFQSYRERIFKAFALSDDVHDAADDPKPQTTEEWTAEKEEAFHRG</sequence>
<proteinExistence type="predicted"/>
<dbReference type="EMBL" id="JAHHQF010000111">
    <property type="protein sequence ID" value="MBT9283563.1"/>
    <property type="molecule type" value="Genomic_DNA"/>
</dbReference>
<dbReference type="PROSITE" id="PS50893">
    <property type="entry name" value="ABC_TRANSPORTER_2"/>
    <property type="match status" value="1"/>
</dbReference>
<dbReference type="SMART" id="SM00382">
    <property type="entry name" value="AAA"/>
    <property type="match status" value="1"/>
</dbReference>
<dbReference type="GO" id="GO:0016887">
    <property type="term" value="F:ATP hydrolysis activity"/>
    <property type="evidence" value="ECO:0007669"/>
    <property type="project" value="InterPro"/>
</dbReference>
<reference evidence="6" key="1">
    <citation type="journal article" date="2021" name="Microbiology">
        <title>Metagenomic Analysis of the Microbial Community in the Underground Coal Fire Area (Kemerovo Region, Russia) Revealed Predominance of Thermophilic Members of the Phyla Deinococcus-thermus, Aquificae, and Firmicutes.</title>
        <authorList>
            <person name="Kadnikov V."/>
            <person name="Mardanov A.V."/>
            <person name="Beletsky A.V."/>
            <person name="Karnachuk O.V."/>
            <person name="Ravin N.V."/>
        </authorList>
    </citation>
    <scope>NUCLEOTIDE SEQUENCE</scope>
    <source>
        <strain evidence="6">RBS10-49</strain>
    </source>
</reference>
<dbReference type="AlphaFoldDB" id="A0A947D6D4"/>
<evidence type="ECO:0000313" key="6">
    <source>
        <dbReference type="EMBL" id="MBT9283563.1"/>
    </source>
</evidence>